<comment type="pathway">
    <text evidence="2">Amino-acid biosynthesis; L-tryptophan biosynthesis; L-tryptophan from chorismate: step 1/5.</text>
</comment>
<evidence type="ECO:0000256" key="9">
    <source>
        <dbReference type="ARBA" id="ARBA00022822"/>
    </source>
</evidence>
<dbReference type="Pfam" id="PF04715">
    <property type="entry name" value="Anth_synt_I_N"/>
    <property type="match status" value="1"/>
</dbReference>
<evidence type="ECO:0000256" key="6">
    <source>
        <dbReference type="ARBA" id="ARBA00020653"/>
    </source>
</evidence>
<dbReference type="NCBIfam" id="TIGR00564">
    <property type="entry name" value="trpE_most"/>
    <property type="match status" value="1"/>
</dbReference>
<organism evidence="17">
    <name type="scientific">hydrocarbon metagenome</name>
    <dbReference type="NCBI Taxonomy" id="938273"/>
    <lineage>
        <taxon>unclassified sequences</taxon>
        <taxon>metagenomes</taxon>
        <taxon>ecological metagenomes</taxon>
    </lineage>
</organism>
<dbReference type="InterPro" id="IPR005256">
    <property type="entry name" value="Anth_synth_I_PabB"/>
</dbReference>
<dbReference type="PANTHER" id="PTHR11236:SF48">
    <property type="entry name" value="ISOCHORISMATE SYNTHASE MENF"/>
    <property type="match status" value="1"/>
</dbReference>
<keyword evidence="11" id="KW-0057">Aromatic amino acid biosynthesis</keyword>
<dbReference type="Pfam" id="PF00425">
    <property type="entry name" value="Chorismate_bind"/>
    <property type="match status" value="1"/>
</dbReference>
<evidence type="ECO:0000256" key="1">
    <source>
        <dbReference type="ARBA" id="ARBA00001946"/>
    </source>
</evidence>
<comment type="caution">
    <text evidence="17">The sequence shown here is derived from an EMBL/GenBank/DDBJ whole genome shotgun (WGS) entry which is preliminary data.</text>
</comment>
<dbReference type="InterPro" id="IPR005801">
    <property type="entry name" value="ADC_synthase"/>
</dbReference>
<dbReference type="EMBL" id="LNQE01000722">
    <property type="protein sequence ID" value="KUG25293.1"/>
    <property type="molecule type" value="Genomic_DNA"/>
</dbReference>
<comment type="similarity">
    <text evidence="3">Belongs to the anthranilate synthase component I family.</text>
</comment>
<proteinExistence type="inferred from homology"/>
<comment type="cofactor">
    <cofactor evidence="1">
        <name>Mg(2+)</name>
        <dbReference type="ChEBI" id="CHEBI:18420"/>
    </cofactor>
</comment>
<evidence type="ECO:0000259" key="15">
    <source>
        <dbReference type="Pfam" id="PF00425"/>
    </source>
</evidence>
<evidence type="ECO:0000256" key="7">
    <source>
        <dbReference type="ARBA" id="ARBA00022605"/>
    </source>
</evidence>
<dbReference type="UniPathway" id="UPA00035">
    <property type="reaction ID" value="UER00040"/>
</dbReference>
<dbReference type="Gene3D" id="3.60.120.10">
    <property type="entry name" value="Anthranilate synthase"/>
    <property type="match status" value="1"/>
</dbReference>
<dbReference type="EC" id="4.1.3.27" evidence="5"/>
<keyword evidence="8" id="KW-0479">Metal-binding</keyword>
<comment type="function">
    <text evidence="13">Part of a heterotetrameric complex that catalyzes the two-step biosynthesis of anthranilate, an intermediate in the biosynthesis of L-tryptophan. In the first step, the glutamine-binding beta subunit (TrpG) of anthranilate synthase (AS) provides the glutamine amidotransferase activity which generates ammonia as a substrate that, along with chorismate, is used in the second step, catalyzed by the large alpha subunit of AS (TrpE) to produce anthranilate. In the absence of TrpG, TrpE can synthesize anthranilate directly from chorismate and high concentrations of ammonia.</text>
</comment>
<dbReference type="GO" id="GO:0004049">
    <property type="term" value="F:anthranilate synthase activity"/>
    <property type="evidence" value="ECO:0007669"/>
    <property type="project" value="UniProtKB-EC"/>
</dbReference>
<dbReference type="GO" id="GO:0000162">
    <property type="term" value="P:L-tryptophan biosynthetic process"/>
    <property type="evidence" value="ECO:0007669"/>
    <property type="project" value="UniProtKB-UniPathway"/>
</dbReference>
<feature type="domain" description="Chorismate-utilising enzyme C-terminal" evidence="15">
    <location>
        <begin position="218"/>
        <end position="472"/>
    </location>
</feature>
<dbReference type="PRINTS" id="PR00095">
    <property type="entry name" value="ANTSNTHASEI"/>
</dbReference>
<dbReference type="InterPro" id="IPR006805">
    <property type="entry name" value="Anth_synth_I_N"/>
</dbReference>
<reference evidence="17" key="1">
    <citation type="journal article" date="2015" name="Proc. Natl. Acad. Sci. U.S.A.">
        <title>Networks of energetic and metabolic interactions define dynamics in microbial communities.</title>
        <authorList>
            <person name="Embree M."/>
            <person name="Liu J.K."/>
            <person name="Al-Bassam M.M."/>
            <person name="Zengler K."/>
        </authorList>
    </citation>
    <scope>NUCLEOTIDE SEQUENCE</scope>
</reference>
<protein>
    <recommendedName>
        <fullName evidence="6">Anthranilate synthase component 1</fullName>
        <ecNumber evidence="5">4.1.3.27</ecNumber>
    </recommendedName>
</protein>
<evidence type="ECO:0000256" key="8">
    <source>
        <dbReference type="ARBA" id="ARBA00022723"/>
    </source>
</evidence>
<gene>
    <name evidence="17" type="ORF">ASZ90_004881</name>
</gene>
<dbReference type="AlphaFoldDB" id="A0A0W8FWP3"/>
<dbReference type="SUPFAM" id="SSF56322">
    <property type="entry name" value="ADC synthase"/>
    <property type="match status" value="1"/>
</dbReference>
<evidence type="ECO:0000256" key="4">
    <source>
        <dbReference type="ARBA" id="ARBA00011575"/>
    </source>
</evidence>
<keyword evidence="10" id="KW-0460">Magnesium</keyword>
<evidence type="ECO:0000256" key="2">
    <source>
        <dbReference type="ARBA" id="ARBA00004873"/>
    </source>
</evidence>
<accession>A0A0W8FWP3</accession>
<dbReference type="InterPro" id="IPR019999">
    <property type="entry name" value="Anth_synth_I-like"/>
</dbReference>
<evidence type="ECO:0000256" key="3">
    <source>
        <dbReference type="ARBA" id="ARBA00009562"/>
    </source>
</evidence>
<keyword evidence="7" id="KW-0028">Amino-acid biosynthesis</keyword>
<evidence type="ECO:0000256" key="13">
    <source>
        <dbReference type="ARBA" id="ARBA00025634"/>
    </source>
</evidence>
<evidence type="ECO:0000259" key="16">
    <source>
        <dbReference type="Pfam" id="PF04715"/>
    </source>
</evidence>
<evidence type="ECO:0000256" key="5">
    <source>
        <dbReference type="ARBA" id="ARBA00012266"/>
    </source>
</evidence>
<evidence type="ECO:0000256" key="12">
    <source>
        <dbReference type="ARBA" id="ARBA00023239"/>
    </source>
</evidence>
<comment type="subunit">
    <text evidence="4">Heterotetramer consisting of two non-identical subunits: a beta subunit (TrpG) and a large alpha subunit (TrpE).</text>
</comment>
<comment type="catalytic activity">
    <reaction evidence="14">
        <text>chorismate + L-glutamine = anthranilate + pyruvate + L-glutamate + H(+)</text>
        <dbReference type="Rhea" id="RHEA:21732"/>
        <dbReference type="ChEBI" id="CHEBI:15361"/>
        <dbReference type="ChEBI" id="CHEBI:15378"/>
        <dbReference type="ChEBI" id="CHEBI:16567"/>
        <dbReference type="ChEBI" id="CHEBI:29748"/>
        <dbReference type="ChEBI" id="CHEBI:29985"/>
        <dbReference type="ChEBI" id="CHEBI:58359"/>
        <dbReference type="EC" id="4.1.3.27"/>
    </reaction>
</comment>
<dbReference type="PANTHER" id="PTHR11236">
    <property type="entry name" value="AMINOBENZOATE/ANTHRANILATE SYNTHASE"/>
    <property type="match status" value="1"/>
</dbReference>
<evidence type="ECO:0000256" key="11">
    <source>
        <dbReference type="ARBA" id="ARBA00023141"/>
    </source>
</evidence>
<evidence type="ECO:0000256" key="10">
    <source>
        <dbReference type="ARBA" id="ARBA00022842"/>
    </source>
</evidence>
<keyword evidence="12 17" id="KW-0456">Lyase</keyword>
<dbReference type="GO" id="GO:0046872">
    <property type="term" value="F:metal ion binding"/>
    <property type="evidence" value="ECO:0007669"/>
    <property type="project" value="UniProtKB-KW"/>
</dbReference>
<evidence type="ECO:0000313" key="17">
    <source>
        <dbReference type="EMBL" id="KUG25293.1"/>
    </source>
</evidence>
<dbReference type="InterPro" id="IPR015890">
    <property type="entry name" value="Chorismate_C"/>
</dbReference>
<name>A0A0W8FWP3_9ZZZZ</name>
<keyword evidence="9" id="KW-0822">Tryptophan biosynthesis</keyword>
<sequence>MTFEEFKILAQKHNVIPVYKRITADLLTPVLAYIKLRSFSETSFLLESVEGIGRLARYSFIGRNPRQIISNKGNELTITSADKIELRRENILDYLQSLIKKYNCAKIDDLPDFSGGIVGYFGYENIALIEDVLNFTGEKDFDSPDSVFGIYKNIVAFDHYKHQIILISNVFVEDDSNIEKLYKEANQEIEILHEQLLKTVEYSESFKIENESNSEEGKSEFENLVTKAKENIYNGDVFQIVLSKRFNAEYVGDLLNVYRALRIINPSPYMYYMEFPDSKVVIGTSPEDLLKVKNRTAEILPIAGTRKRGKTTEEDLELERDLLFDPKEIAEHTMLVDLARNDLGRVCDYGSIKITEKMNVNRFSHVMHIVSRVVGELQKDKDCIDALKASFPAGTVTGAPKIRAMQLINEYENLIRNVYAGAVGYIDFSGNLDMCIAIRTLFSKGSKIYWQAGAGIVADSIPENEFYEIQNKSAALKKALKFAEDLDEDISNR</sequence>
<feature type="domain" description="Anthranilate synthase component I N-terminal" evidence="16">
    <location>
        <begin position="25"/>
        <end position="165"/>
    </location>
</feature>
<evidence type="ECO:0000256" key="14">
    <source>
        <dbReference type="ARBA" id="ARBA00047683"/>
    </source>
</evidence>